<evidence type="ECO:0000256" key="2">
    <source>
        <dbReference type="SAM" id="Phobius"/>
    </source>
</evidence>
<feature type="transmembrane region" description="Helical" evidence="2">
    <location>
        <begin position="34"/>
        <end position="55"/>
    </location>
</feature>
<dbReference type="InterPro" id="IPR057736">
    <property type="entry name" value="SAF_PseI/NeuA/NeuB"/>
</dbReference>
<evidence type="ECO:0000256" key="1">
    <source>
        <dbReference type="SAM" id="MobiDB-lite"/>
    </source>
</evidence>
<dbReference type="InterPro" id="IPR013974">
    <property type="entry name" value="SAF"/>
</dbReference>
<keyword evidence="2" id="KW-1133">Transmembrane helix</keyword>
<evidence type="ECO:0000313" key="4">
    <source>
        <dbReference type="EMBL" id="MFC5220041.1"/>
    </source>
</evidence>
<accession>A0ABW0CYX8</accession>
<keyword evidence="5" id="KW-1185">Reference proteome</keyword>
<evidence type="ECO:0000259" key="3">
    <source>
        <dbReference type="SMART" id="SM00858"/>
    </source>
</evidence>
<dbReference type="Pfam" id="PF08666">
    <property type="entry name" value="SAF"/>
    <property type="match status" value="1"/>
</dbReference>
<keyword evidence="2" id="KW-0812">Transmembrane</keyword>
<protein>
    <submittedName>
        <fullName evidence="4">SAF domain-containing protein</fullName>
    </submittedName>
</protein>
<feature type="region of interest" description="Disordered" evidence="1">
    <location>
        <begin position="1"/>
        <end position="30"/>
    </location>
</feature>
<name>A0ABW0CYX8_STRCD</name>
<dbReference type="EMBL" id="JBHSKM010000045">
    <property type="protein sequence ID" value="MFC5220041.1"/>
    <property type="molecule type" value="Genomic_DNA"/>
</dbReference>
<reference evidence="5" key="1">
    <citation type="journal article" date="2019" name="Int. J. Syst. Evol. Microbiol.">
        <title>The Global Catalogue of Microorganisms (GCM) 10K type strain sequencing project: providing services to taxonomists for standard genome sequencing and annotation.</title>
        <authorList>
            <consortium name="The Broad Institute Genomics Platform"/>
            <consortium name="The Broad Institute Genome Sequencing Center for Infectious Disease"/>
            <person name="Wu L."/>
            <person name="Ma J."/>
        </authorList>
    </citation>
    <scope>NUCLEOTIDE SEQUENCE [LARGE SCALE GENOMIC DNA]</scope>
    <source>
        <strain evidence="5">KCTC 42586</strain>
    </source>
</reference>
<proteinExistence type="predicted"/>
<dbReference type="RefSeq" id="WP_380864494.1">
    <property type="nucleotide sequence ID" value="NZ_JBHSKM010000045.1"/>
</dbReference>
<keyword evidence="2" id="KW-0472">Membrane</keyword>
<dbReference type="CDD" id="cd11615">
    <property type="entry name" value="SAF_NeuB_like"/>
    <property type="match status" value="1"/>
</dbReference>
<feature type="domain" description="SAF" evidence="3">
    <location>
        <begin position="62"/>
        <end position="125"/>
    </location>
</feature>
<dbReference type="SMART" id="SM00858">
    <property type="entry name" value="SAF"/>
    <property type="match status" value="1"/>
</dbReference>
<comment type="caution">
    <text evidence="4">The sequence shown here is derived from an EMBL/GenBank/DDBJ whole genome shotgun (WGS) entry which is preliminary data.</text>
</comment>
<gene>
    <name evidence="4" type="ORF">ACFPQ9_40150</name>
</gene>
<sequence length="235" mass="24175">MDSSQTSFAPRPDVQRQPDLPVSTGTKKRSGRSWSVPVLLVLVTLIGALGGAVVVTRAGDRVDVLAVARDVPVGQQVTAQDVRVVSFADDPGLSPIRANERSSVVGQRAAVDLHPGELLTRSQLSARGGLGDTEQVVGVELKRGFVPRNELRPGDKVAAVVLPAQGADTGSTDSGSAGSETPQTIEATVKSVGTPDSTGALVVNLVVDPADGPLLATKAAAKQIALIRQPRQSGS</sequence>
<dbReference type="Proteomes" id="UP001596263">
    <property type="component" value="Unassembled WGS sequence"/>
</dbReference>
<organism evidence="4 5">
    <name type="scientific">Streptomyces coerulescens</name>
    <dbReference type="NCBI Taxonomy" id="29304"/>
    <lineage>
        <taxon>Bacteria</taxon>
        <taxon>Bacillati</taxon>
        <taxon>Actinomycetota</taxon>
        <taxon>Actinomycetes</taxon>
        <taxon>Kitasatosporales</taxon>
        <taxon>Streptomycetaceae</taxon>
        <taxon>Streptomyces</taxon>
    </lineage>
</organism>
<evidence type="ECO:0000313" key="5">
    <source>
        <dbReference type="Proteomes" id="UP001596263"/>
    </source>
</evidence>